<dbReference type="RefSeq" id="WP_188400904.1">
    <property type="nucleotide sequence ID" value="NZ_BMCE01000001.1"/>
</dbReference>
<gene>
    <name evidence="1" type="ORF">JYA64_14915</name>
</gene>
<dbReference type="Proteomes" id="UP001319060">
    <property type="component" value="Unassembled WGS sequence"/>
</dbReference>
<evidence type="ECO:0000313" key="1">
    <source>
        <dbReference type="EMBL" id="MBN3546596.1"/>
    </source>
</evidence>
<comment type="caution">
    <text evidence="1">The sequence shown here is derived from an EMBL/GenBank/DDBJ whole genome shotgun (WGS) entry which is preliminary data.</text>
</comment>
<reference evidence="1 2" key="1">
    <citation type="submission" date="2021-01" db="EMBL/GenBank/DDBJ databases">
        <title>Genome Sequencing of Type Strains.</title>
        <authorList>
            <person name="Lemaire J.F."/>
            <person name="Inderbitzin P."/>
            <person name="Collins S.B."/>
            <person name="Wespe N."/>
            <person name="Knight-Connoni V."/>
        </authorList>
    </citation>
    <scope>NUCLEOTIDE SEQUENCE [LARGE SCALE GENOMIC DNA]</scope>
    <source>
        <strain evidence="1 2">DSM 14730</strain>
    </source>
</reference>
<dbReference type="EMBL" id="JAFHKS010000044">
    <property type="protein sequence ID" value="MBN3546596.1"/>
    <property type="molecule type" value="Genomic_DNA"/>
</dbReference>
<protein>
    <submittedName>
        <fullName evidence="1">Uncharacterized protein</fullName>
    </submittedName>
</protein>
<accession>A0ABS2ZIX4</accession>
<keyword evidence="2" id="KW-1185">Reference proteome</keyword>
<organism evidence="1 2">
    <name type="scientific">Fictibacillus barbaricus</name>
    <dbReference type="NCBI Taxonomy" id="182136"/>
    <lineage>
        <taxon>Bacteria</taxon>
        <taxon>Bacillati</taxon>
        <taxon>Bacillota</taxon>
        <taxon>Bacilli</taxon>
        <taxon>Bacillales</taxon>
        <taxon>Fictibacillaceae</taxon>
        <taxon>Fictibacillus</taxon>
    </lineage>
</organism>
<proteinExistence type="predicted"/>
<sequence>MTIARGTIVTYQNELHKVLHIYSSGFLEIRKVDEKYLTRVILVHQSEVAAYHS</sequence>
<name>A0ABS2ZIX4_9BACL</name>
<evidence type="ECO:0000313" key="2">
    <source>
        <dbReference type="Proteomes" id="UP001319060"/>
    </source>
</evidence>